<proteinExistence type="predicted"/>
<dbReference type="EMBL" id="CCYA01000276">
    <property type="protein sequence ID" value="CEH18649.1"/>
    <property type="molecule type" value="Genomic_DNA"/>
</dbReference>
<keyword evidence="4" id="KW-1185">Reference proteome</keyword>
<feature type="compositionally biased region" description="Low complexity" evidence="1">
    <location>
        <begin position="131"/>
        <end position="145"/>
    </location>
</feature>
<accession>A0A0P1BRU8</accession>
<evidence type="ECO:0000256" key="2">
    <source>
        <dbReference type="SAM" id="SignalP"/>
    </source>
</evidence>
<name>A0A0P1BRU8_9BASI</name>
<organism evidence="3 4">
    <name type="scientific">Ceraceosorus bombacis</name>
    <dbReference type="NCBI Taxonomy" id="401625"/>
    <lineage>
        <taxon>Eukaryota</taxon>
        <taxon>Fungi</taxon>
        <taxon>Dikarya</taxon>
        <taxon>Basidiomycota</taxon>
        <taxon>Ustilaginomycotina</taxon>
        <taxon>Exobasidiomycetes</taxon>
        <taxon>Ceraceosorales</taxon>
        <taxon>Ceraceosoraceae</taxon>
        <taxon>Ceraceosorus</taxon>
    </lineage>
</organism>
<feature type="region of interest" description="Disordered" evidence="1">
    <location>
        <begin position="125"/>
        <end position="159"/>
    </location>
</feature>
<dbReference type="OrthoDB" id="10383726at2759"/>
<feature type="chain" id="PRO_5006059795" evidence="2">
    <location>
        <begin position="25"/>
        <end position="273"/>
    </location>
</feature>
<evidence type="ECO:0000313" key="3">
    <source>
        <dbReference type="EMBL" id="CEH18649.1"/>
    </source>
</evidence>
<feature type="region of interest" description="Disordered" evidence="1">
    <location>
        <begin position="47"/>
        <end position="111"/>
    </location>
</feature>
<feature type="compositionally biased region" description="Polar residues" evidence="1">
    <location>
        <begin position="51"/>
        <end position="64"/>
    </location>
</feature>
<feature type="compositionally biased region" description="Basic and acidic residues" evidence="1">
    <location>
        <begin position="66"/>
        <end position="85"/>
    </location>
</feature>
<keyword evidence="2" id="KW-0732">Signal</keyword>
<dbReference type="AlphaFoldDB" id="A0A0P1BRU8"/>
<reference evidence="4" key="1">
    <citation type="submission" date="2014-09" db="EMBL/GenBank/DDBJ databases">
        <authorList>
            <person name="Sharma Rahul"/>
            <person name="Thines Marco"/>
        </authorList>
    </citation>
    <scope>NUCLEOTIDE SEQUENCE [LARGE SCALE GENOMIC DNA]</scope>
</reference>
<evidence type="ECO:0000313" key="4">
    <source>
        <dbReference type="Proteomes" id="UP000054845"/>
    </source>
</evidence>
<protein>
    <submittedName>
        <fullName evidence="3">Uncharacterized protein</fullName>
    </submittedName>
</protein>
<sequence>MTQLKTVHLLRFLVLATMVAKSICVGVRLNNVEELSEPLRTILIDEPLRSPSRSPDASLLSTPTVRPERSPSPHPSDTSERRLARQDSASPRFHSPLYSDTNAPRPTFREINRMQRQRERLEYARARARARQTTTTTTDESTAASRRLRRPLPTGPYGAVRVRTPSRVPDATVAEHPERTQLATTPTVNRHAIYREHHRRLRLAQYQAQHEASFSNHESELHGVDVDQRIIQRMRREGRPEQEIELLQQSLRERRAKYPYTGTGSSHEPAPAA</sequence>
<feature type="signal peptide" evidence="2">
    <location>
        <begin position="1"/>
        <end position="24"/>
    </location>
</feature>
<evidence type="ECO:0000256" key="1">
    <source>
        <dbReference type="SAM" id="MobiDB-lite"/>
    </source>
</evidence>
<dbReference type="Proteomes" id="UP000054845">
    <property type="component" value="Unassembled WGS sequence"/>
</dbReference>